<dbReference type="AlphaFoldDB" id="A0AAV4RIT8"/>
<name>A0AAV4RIT8_CAEEX</name>
<gene>
    <name evidence="1" type="primary">AVEN_55701_1</name>
    <name evidence="1" type="ORF">CEXT_362271</name>
</gene>
<keyword evidence="2" id="KW-1185">Reference proteome</keyword>
<comment type="caution">
    <text evidence="1">The sequence shown here is derived from an EMBL/GenBank/DDBJ whole genome shotgun (WGS) entry which is preliminary data.</text>
</comment>
<reference evidence="1 2" key="1">
    <citation type="submission" date="2021-06" db="EMBL/GenBank/DDBJ databases">
        <title>Caerostris extrusa draft genome.</title>
        <authorList>
            <person name="Kono N."/>
            <person name="Arakawa K."/>
        </authorList>
    </citation>
    <scope>NUCLEOTIDE SEQUENCE [LARGE SCALE GENOMIC DNA]</scope>
</reference>
<protein>
    <submittedName>
        <fullName evidence="1">Uncharacterized protein</fullName>
    </submittedName>
</protein>
<proteinExistence type="predicted"/>
<dbReference type="Proteomes" id="UP001054945">
    <property type="component" value="Unassembled WGS sequence"/>
</dbReference>
<dbReference type="EMBL" id="BPLR01007811">
    <property type="protein sequence ID" value="GIY19938.1"/>
    <property type="molecule type" value="Genomic_DNA"/>
</dbReference>
<sequence length="340" mass="38405">MKVLFVKNFSVNNLSDVICIDEPQNIISNKEFKRIFANKAVFENINGINISSLQNVFYKSKNNQLIEAMNFVSDLKMSNVQVQSLAMVDGMKIDDAVRLKDAFKTSLLKFSNVNVKNIIICGRINECNLLDVIDMLQKNVSVKVEKHISSLIIDGNLHIKCTLNSLPENFLTSVSFGLKSITDFKGRLNLSDIKITHLNISSLINGFDVNFLLNDSVMQKKKNTGRINEIKVPEDVFLVYTDEKIFSAVLINETINSTDIFLTTINGIDLSLFLNDKVSLENSENISSILIFLKDFSIKGNLKVVNSINKINLNYTLRSSAKNVQSTITRSYFLIFKLQH</sequence>
<evidence type="ECO:0000313" key="1">
    <source>
        <dbReference type="EMBL" id="GIY19938.1"/>
    </source>
</evidence>
<organism evidence="1 2">
    <name type="scientific">Caerostris extrusa</name>
    <name type="common">Bark spider</name>
    <name type="synonym">Caerostris bankana</name>
    <dbReference type="NCBI Taxonomy" id="172846"/>
    <lineage>
        <taxon>Eukaryota</taxon>
        <taxon>Metazoa</taxon>
        <taxon>Ecdysozoa</taxon>
        <taxon>Arthropoda</taxon>
        <taxon>Chelicerata</taxon>
        <taxon>Arachnida</taxon>
        <taxon>Araneae</taxon>
        <taxon>Araneomorphae</taxon>
        <taxon>Entelegynae</taxon>
        <taxon>Araneoidea</taxon>
        <taxon>Araneidae</taxon>
        <taxon>Caerostris</taxon>
    </lineage>
</organism>
<evidence type="ECO:0000313" key="2">
    <source>
        <dbReference type="Proteomes" id="UP001054945"/>
    </source>
</evidence>
<accession>A0AAV4RIT8</accession>